<dbReference type="GO" id="GO:0019814">
    <property type="term" value="C:immunoglobulin complex"/>
    <property type="evidence" value="ECO:0007669"/>
    <property type="project" value="UniProtKB-KW"/>
</dbReference>
<feature type="non-terminal residue" evidence="5">
    <location>
        <position position="1"/>
    </location>
</feature>
<dbReference type="GO" id="GO:0002250">
    <property type="term" value="P:adaptive immune response"/>
    <property type="evidence" value="ECO:0007669"/>
    <property type="project" value="UniProtKB-KW"/>
</dbReference>
<dbReference type="InterPro" id="IPR013783">
    <property type="entry name" value="Ig-like_fold"/>
</dbReference>
<dbReference type="InterPro" id="IPR003599">
    <property type="entry name" value="Ig_sub"/>
</dbReference>
<feature type="domain" description="Ig-like" evidence="4">
    <location>
        <begin position="15"/>
        <end position="114"/>
    </location>
</feature>
<dbReference type="SMART" id="SM00406">
    <property type="entry name" value="IGv"/>
    <property type="match status" value="1"/>
</dbReference>
<organism evidence="5 6">
    <name type="scientific">Cuculus canorus</name>
    <name type="common">Common cuckoo</name>
    <dbReference type="NCBI Taxonomy" id="55661"/>
    <lineage>
        <taxon>Eukaryota</taxon>
        <taxon>Metazoa</taxon>
        <taxon>Chordata</taxon>
        <taxon>Craniata</taxon>
        <taxon>Vertebrata</taxon>
        <taxon>Euteleostomi</taxon>
        <taxon>Archelosauria</taxon>
        <taxon>Archosauria</taxon>
        <taxon>Dinosauria</taxon>
        <taxon>Saurischia</taxon>
        <taxon>Theropoda</taxon>
        <taxon>Coelurosauria</taxon>
        <taxon>Aves</taxon>
        <taxon>Neognathae</taxon>
        <taxon>Neoaves</taxon>
        <taxon>Otidimorphae</taxon>
        <taxon>Cuculiformes</taxon>
        <taxon>Cuculidae</taxon>
        <taxon>Cuculus</taxon>
    </lineage>
</organism>
<dbReference type="Pfam" id="PF07686">
    <property type="entry name" value="V-set"/>
    <property type="match status" value="1"/>
</dbReference>
<dbReference type="Gene3D" id="2.60.40.10">
    <property type="entry name" value="Immunoglobulins"/>
    <property type="match status" value="1"/>
</dbReference>
<evidence type="ECO:0000259" key="4">
    <source>
        <dbReference type="PROSITE" id="PS50835"/>
    </source>
</evidence>
<dbReference type="InterPro" id="IPR036179">
    <property type="entry name" value="Ig-like_dom_sf"/>
</dbReference>
<dbReference type="GO" id="GO:0005576">
    <property type="term" value="C:extracellular region"/>
    <property type="evidence" value="ECO:0007669"/>
    <property type="project" value="UniProtKB-ARBA"/>
</dbReference>
<sequence length="119" mass="12604">QWRLTEAGGGLQAPGDSVLLSCHGSGFPFKNYGVWWYRQAPGARLEWVAAISASSSAISFGPSVQGRATTSRDNSQSVASLSLHALQLRDSAHYFCAITTEAGNAAELEQKPAGPQPEL</sequence>
<keyword evidence="2" id="KW-1064">Adaptive immunity</keyword>
<protein>
    <submittedName>
        <fullName evidence="5">Ig heavy chain V-III region HIL</fullName>
    </submittedName>
</protein>
<evidence type="ECO:0000313" key="5">
    <source>
        <dbReference type="EMBL" id="KFO80587.1"/>
    </source>
</evidence>
<gene>
    <name evidence="5" type="ORF">N303_13375</name>
</gene>
<feature type="non-terminal residue" evidence="5">
    <location>
        <position position="119"/>
    </location>
</feature>
<dbReference type="SUPFAM" id="SSF48726">
    <property type="entry name" value="Immunoglobulin"/>
    <property type="match status" value="1"/>
</dbReference>
<dbReference type="EMBL" id="KL448114">
    <property type="protein sequence ID" value="KFO80587.1"/>
    <property type="molecule type" value="Genomic_DNA"/>
</dbReference>
<dbReference type="PANTHER" id="PTHR23266">
    <property type="entry name" value="IMMUNOGLOBULIN HEAVY CHAIN"/>
    <property type="match status" value="1"/>
</dbReference>
<evidence type="ECO:0000256" key="3">
    <source>
        <dbReference type="ARBA" id="ARBA00043265"/>
    </source>
</evidence>
<dbReference type="Proteomes" id="UP000053760">
    <property type="component" value="Unassembled WGS sequence"/>
</dbReference>
<evidence type="ECO:0000256" key="1">
    <source>
        <dbReference type="ARBA" id="ARBA00022859"/>
    </source>
</evidence>
<evidence type="ECO:0000256" key="2">
    <source>
        <dbReference type="ARBA" id="ARBA00023130"/>
    </source>
</evidence>
<dbReference type="SMART" id="SM00409">
    <property type="entry name" value="IG"/>
    <property type="match status" value="1"/>
</dbReference>
<keyword evidence="1" id="KW-0391">Immunity</keyword>
<keyword evidence="6" id="KW-1185">Reference proteome</keyword>
<name>A0A091H2N4_CUCCA</name>
<dbReference type="STRING" id="55661.A0A091H2N4"/>
<dbReference type="InterPro" id="IPR050199">
    <property type="entry name" value="IgHV"/>
</dbReference>
<proteinExistence type="predicted"/>
<evidence type="ECO:0000313" key="6">
    <source>
        <dbReference type="Proteomes" id="UP000053760"/>
    </source>
</evidence>
<accession>A0A091H2N4</accession>
<dbReference type="InterPro" id="IPR013106">
    <property type="entry name" value="Ig_V-set"/>
</dbReference>
<dbReference type="InterPro" id="IPR007110">
    <property type="entry name" value="Ig-like_dom"/>
</dbReference>
<dbReference type="AlphaFoldDB" id="A0A091H2N4"/>
<keyword evidence="3" id="KW-1280">Immunoglobulin</keyword>
<dbReference type="PROSITE" id="PS50835">
    <property type="entry name" value="IG_LIKE"/>
    <property type="match status" value="1"/>
</dbReference>
<reference evidence="5 6" key="1">
    <citation type="submission" date="2014-04" db="EMBL/GenBank/DDBJ databases">
        <title>Genome evolution of avian class.</title>
        <authorList>
            <person name="Zhang G."/>
            <person name="Li C."/>
        </authorList>
    </citation>
    <scope>NUCLEOTIDE SEQUENCE [LARGE SCALE GENOMIC DNA]</scope>
    <source>
        <strain evidence="5">BGI_N303</strain>
    </source>
</reference>